<dbReference type="Proteomes" id="UP000326711">
    <property type="component" value="Chromosome"/>
</dbReference>
<evidence type="ECO:0000313" key="1">
    <source>
        <dbReference type="EMBL" id="QFQ02538.1"/>
    </source>
</evidence>
<sequence>MDTVKNLNVSRRTFLTVLGAGSMTVLGLSGCSAWTERRPNEDLVRLAAEYQKILDSNNLNRFQKPFLDAQVDELTSEWNRVCGTDSEGNPPARCTDTAPIEDVDVPAEFTVADLQHDLIEVASGVEKDDQAAIDNGLLIGLAAALGGITKAPQHTELLELAPASVTAEIQDVYNGVHGAIFGSGLAIAEDDGTHAQLLRDTATALRGLRNAIAEAAKQQGVQLDTPPAGFTFEQAPTDVLEFMHEQTHSVVSALRYAAAHAEAGEDIRFAATWCCCIALNEIDLERAQQRNPLKTTVRG</sequence>
<evidence type="ECO:0000313" key="2">
    <source>
        <dbReference type="Proteomes" id="UP000326711"/>
    </source>
</evidence>
<organism evidence="1 2">
    <name type="scientific">Corynebacterium urogenitale</name>
    <dbReference type="NCBI Taxonomy" id="2487892"/>
    <lineage>
        <taxon>Bacteria</taxon>
        <taxon>Bacillati</taxon>
        <taxon>Actinomycetota</taxon>
        <taxon>Actinomycetes</taxon>
        <taxon>Mycobacteriales</taxon>
        <taxon>Corynebacteriaceae</taxon>
        <taxon>Corynebacterium</taxon>
    </lineage>
</organism>
<dbReference type="PROSITE" id="PS51257">
    <property type="entry name" value="PROKAR_LIPOPROTEIN"/>
    <property type="match status" value="1"/>
</dbReference>
<dbReference type="AlphaFoldDB" id="A0A5J6Z615"/>
<protein>
    <recommendedName>
        <fullName evidence="3">DUF4439 domain-containing protein</fullName>
    </recommendedName>
</protein>
<dbReference type="KEGG" id="cuo:CUROG_05875"/>
<keyword evidence="2" id="KW-1185">Reference proteome</keyword>
<gene>
    <name evidence="1" type="ORF">CUROG_05875</name>
</gene>
<dbReference type="EMBL" id="CP045032">
    <property type="protein sequence ID" value="QFQ02538.1"/>
    <property type="molecule type" value="Genomic_DNA"/>
</dbReference>
<dbReference type="SUPFAM" id="SSF47240">
    <property type="entry name" value="Ferritin-like"/>
    <property type="match status" value="1"/>
</dbReference>
<reference evidence="2" key="1">
    <citation type="submission" date="2019-10" db="EMBL/GenBank/DDBJ databases">
        <title>Complete genome sequence of Corynebacterium urogenitalis DSM 108747, isolated from the genital tract of a cow.</title>
        <authorList>
            <person name="Ruckert C."/>
            <person name="Ballas P."/>
            <person name="Wagener K."/>
            <person name="Drillich M."/>
            <person name="Kaempfer P."/>
            <person name="Busse H.-J."/>
            <person name="Ehling-Schulz M."/>
        </authorList>
    </citation>
    <scope>NUCLEOTIDE SEQUENCE [LARGE SCALE GENOMIC DNA]</scope>
    <source>
        <strain evidence="2">LMM 1652</strain>
    </source>
</reference>
<dbReference type="InterPro" id="IPR009078">
    <property type="entry name" value="Ferritin-like_SF"/>
</dbReference>
<proteinExistence type="predicted"/>
<dbReference type="Gene3D" id="1.20.1260.10">
    <property type="match status" value="1"/>
</dbReference>
<dbReference type="InterPro" id="IPR012347">
    <property type="entry name" value="Ferritin-like"/>
</dbReference>
<name>A0A5J6Z615_9CORY</name>
<accession>A0A5J6Z615</accession>
<evidence type="ECO:0008006" key="3">
    <source>
        <dbReference type="Google" id="ProtNLM"/>
    </source>
</evidence>